<organism evidence="1 2">
    <name type="scientific">Saccoglossus kowalevskii</name>
    <name type="common">Acorn worm</name>
    <dbReference type="NCBI Taxonomy" id="10224"/>
    <lineage>
        <taxon>Eukaryota</taxon>
        <taxon>Metazoa</taxon>
        <taxon>Hemichordata</taxon>
        <taxon>Enteropneusta</taxon>
        <taxon>Harrimaniidae</taxon>
        <taxon>Saccoglossus</taxon>
    </lineage>
</organism>
<evidence type="ECO:0000313" key="1">
    <source>
        <dbReference type="Proteomes" id="UP000694865"/>
    </source>
</evidence>
<keyword evidence="1" id="KW-1185">Reference proteome</keyword>
<name>A0ABM0GLT4_SACKO</name>
<gene>
    <name evidence="2" type="primary">LOC100374518</name>
</gene>
<dbReference type="PANTHER" id="PTHR31367">
    <property type="entry name" value="CYTOSOLIC 5'-NUCLEOTIDASE 1 FAMILY MEMBER"/>
    <property type="match status" value="1"/>
</dbReference>
<reference evidence="2" key="1">
    <citation type="submission" date="2025-08" db="UniProtKB">
        <authorList>
            <consortium name="RefSeq"/>
        </authorList>
    </citation>
    <scope>IDENTIFICATION</scope>
    <source>
        <tissue evidence="2">Testes</tissue>
    </source>
</reference>
<sequence length="348" mass="39090">MDQRCPTGYGPRTRLLFDGDESKYELREVKFLGHMRLQKLDEVIAPAQDGAEEPEAGKNKDAYAEHVQCLDDKSLSLVIREAHNDGRKALKVPKVPLRHSRLQVDNSQIVVAVSSRALFDLSAEYEIYNTYGIDAYTSYQSKHVTEPCLTFARASMTGGRSPVDYLKAWNTALYLSPDEDYVKEALDNGIAAAVVKNQIITPPTEQLRIVFDGDAVLFSDDTERFFQAEETTFTEYEKEHENGPGPLKNFAVTLGRMQNILPSISSIDNPIRTYLLTSRDMYGAGKRALGTLTSWGLHINETIFISGDPKDVFLKNITPHLLFDDRKCFCGNYEGAGTSRLPLRRHSI</sequence>
<dbReference type="PANTHER" id="PTHR31367:SF5">
    <property type="entry name" value="CYTOSOLIC 5'-NUCLEOTIDASE 1A"/>
    <property type="match status" value="1"/>
</dbReference>
<protein>
    <submittedName>
        <fullName evidence="2">Cytosolic 5'-nucleotidase 1A-like</fullName>
    </submittedName>
</protein>
<dbReference type="Proteomes" id="UP000694865">
    <property type="component" value="Unplaced"/>
</dbReference>
<dbReference type="GeneID" id="100374518"/>
<dbReference type="RefSeq" id="XP_002732760.1">
    <property type="nucleotide sequence ID" value="XM_002732714.1"/>
</dbReference>
<proteinExistence type="predicted"/>
<dbReference type="InterPro" id="IPR010394">
    <property type="entry name" value="5-nucleotidase"/>
</dbReference>
<accession>A0ABM0GLT4</accession>
<dbReference type="Pfam" id="PF06189">
    <property type="entry name" value="5-nucleotidase"/>
    <property type="match status" value="2"/>
</dbReference>
<evidence type="ECO:0000313" key="2">
    <source>
        <dbReference type="RefSeq" id="XP_002732760.1"/>
    </source>
</evidence>